<sequence>MINTTDSINIITWNCNGFLSKSRQYELSDFVHNNDIHIVLLQETHVSNLSVGKRIEDFLKCKAIWNFGTFNSRGTAVLFFIDVNLQEFYLDREGRAMFVDFKYMDCEYRIINVYAPNIDEERKLFFDDIVRHFSCRRPVIFAGDFNCIEKNYIDKIGGNPKRGLTGSLFLKKLMS</sequence>
<dbReference type="GO" id="GO:0008081">
    <property type="term" value="F:phosphoric diester hydrolase activity"/>
    <property type="evidence" value="ECO:0007669"/>
    <property type="project" value="TreeGrafter"/>
</dbReference>
<dbReference type="PANTHER" id="PTHR22748">
    <property type="entry name" value="AP ENDONUCLEASE"/>
    <property type="match status" value="1"/>
</dbReference>
<organism evidence="7">
    <name type="scientific">invertebrate metagenome</name>
    <dbReference type="NCBI Taxonomy" id="1711999"/>
    <lineage>
        <taxon>unclassified sequences</taxon>
        <taxon>metagenomes</taxon>
        <taxon>organismal metagenomes</taxon>
    </lineage>
</organism>
<name>A0A2H9T3B8_9ZZZZ</name>
<dbReference type="GO" id="GO:0003906">
    <property type="term" value="F:DNA-(apurinic or apyrimidinic site) endonuclease activity"/>
    <property type="evidence" value="ECO:0007669"/>
    <property type="project" value="TreeGrafter"/>
</dbReference>
<dbReference type="GO" id="GO:0046872">
    <property type="term" value="F:metal ion binding"/>
    <property type="evidence" value="ECO:0007669"/>
    <property type="project" value="UniProtKB-KW"/>
</dbReference>
<gene>
    <name evidence="7" type="primary">exoA_2</name>
    <name evidence="7" type="ORF">CI610_03350</name>
</gene>
<dbReference type="GO" id="GO:0005634">
    <property type="term" value="C:nucleus"/>
    <property type="evidence" value="ECO:0007669"/>
    <property type="project" value="TreeGrafter"/>
</dbReference>
<comment type="cofactor">
    <cofactor evidence="1">
        <name>Mg(2+)</name>
        <dbReference type="ChEBI" id="CHEBI:18420"/>
    </cofactor>
</comment>
<dbReference type="InterPro" id="IPR036691">
    <property type="entry name" value="Endo/exonu/phosph_ase_sf"/>
</dbReference>
<evidence type="ECO:0000259" key="6">
    <source>
        <dbReference type="Pfam" id="PF03372"/>
    </source>
</evidence>
<dbReference type="InterPro" id="IPR004808">
    <property type="entry name" value="AP_endonuc_1"/>
</dbReference>
<reference evidence="7" key="1">
    <citation type="journal article" date="2017" name="Appl. Environ. Microbiol.">
        <title>Molecular characterization of an Endozoicomonas-like organism causing infection in king scallop Pecten maximus L.</title>
        <authorList>
            <person name="Cano I."/>
            <person name="van Aerle R."/>
            <person name="Ross S."/>
            <person name="Verner-Jeffreys D.W."/>
            <person name="Paley R.K."/>
            <person name="Rimmer G."/>
            <person name="Ryder D."/>
            <person name="Hooper P."/>
            <person name="Stone D."/>
            <person name="Feist S.W."/>
        </authorList>
    </citation>
    <scope>NUCLEOTIDE SEQUENCE</scope>
</reference>
<dbReference type="Gene3D" id="3.60.10.10">
    <property type="entry name" value="Endonuclease/exonuclease/phosphatase"/>
    <property type="match status" value="1"/>
</dbReference>
<keyword evidence="5" id="KW-0460">Magnesium</keyword>
<keyword evidence="4 7" id="KW-0378">Hydrolase</keyword>
<dbReference type="Pfam" id="PF03372">
    <property type="entry name" value="Exo_endo_phos"/>
    <property type="match status" value="1"/>
</dbReference>
<keyword evidence="3" id="KW-0479">Metal-binding</keyword>
<evidence type="ECO:0000256" key="4">
    <source>
        <dbReference type="ARBA" id="ARBA00022801"/>
    </source>
</evidence>
<dbReference type="GO" id="GO:0006284">
    <property type="term" value="P:base-excision repair"/>
    <property type="evidence" value="ECO:0007669"/>
    <property type="project" value="TreeGrafter"/>
</dbReference>
<dbReference type="InterPro" id="IPR005135">
    <property type="entry name" value="Endo/exonuclease/phosphatase"/>
</dbReference>
<proteinExistence type="inferred from homology"/>
<accession>A0A2H9T3B8</accession>
<dbReference type="PANTHER" id="PTHR22748:SF6">
    <property type="entry name" value="DNA-(APURINIC OR APYRIMIDINIC SITE) ENDONUCLEASE"/>
    <property type="match status" value="1"/>
</dbReference>
<dbReference type="SUPFAM" id="SSF56219">
    <property type="entry name" value="DNase I-like"/>
    <property type="match status" value="1"/>
</dbReference>
<comment type="caution">
    <text evidence="7">The sequence shown here is derived from an EMBL/GenBank/DDBJ whole genome shotgun (WGS) entry which is preliminary data.</text>
</comment>
<dbReference type="EC" id="3.1.11.2" evidence="7"/>
<comment type="similarity">
    <text evidence="2">Belongs to the DNA repair enzymes AP/ExoA family.</text>
</comment>
<dbReference type="EMBL" id="NSIT01000410">
    <property type="protein sequence ID" value="PJE77720.1"/>
    <property type="molecule type" value="Genomic_DNA"/>
</dbReference>
<protein>
    <submittedName>
        <fullName evidence="7">Exodeoxyribonuclease</fullName>
        <ecNumber evidence="7">3.1.11.2</ecNumber>
    </submittedName>
</protein>
<evidence type="ECO:0000313" key="7">
    <source>
        <dbReference type="EMBL" id="PJE77720.1"/>
    </source>
</evidence>
<dbReference type="GO" id="GO:0008311">
    <property type="term" value="F:double-stranded DNA 3'-5' DNA exonuclease activity"/>
    <property type="evidence" value="ECO:0007669"/>
    <property type="project" value="UniProtKB-EC"/>
</dbReference>
<feature type="domain" description="Endonuclease/exonuclease/phosphatase" evidence="6">
    <location>
        <begin position="11"/>
        <end position="147"/>
    </location>
</feature>
<dbReference type="AlphaFoldDB" id="A0A2H9T3B8"/>
<evidence type="ECO:0000256" key="1">
    <source>
        <dbReference type="ARBA" id="ARBA00001946"/>
    </source>
</evidence>
<evidence type="ECO:0000256" key="5">
    <source>
        <dbReference type="ARBA" id="ARBA00022842"/>
    </source>
</evidence>
<evidence type="ECO:0000256" key="3">
    <source>
        <dbReference type="ARBA" id="ARBA00022723"/>
    </source>
</evidence>
<evidence type="ECO:0000256" key="2">
    <source>
        <dbReference type="ARBA" id="ARBA00007092"/>
    </source>
</evidence>